<protein>
    <recommendedName>
        <fullName evidence="6">C3H1-type domain-containing protein</fullName>
    </recommendedName>
</protein>
<keyword evidence="8" id="KW-1185">Reference proteome</keyword>
<dbReference type="AlphaFoldDB" id="A0A9P6HGS9"/>
<feature type="region of interest" description="Disordered" evidence="5">
    <location>
        <begin position="286"/>
        <end position="368"/>
    </location>
</feature>
<feature type="region of interest" description="Disordered" evidence="5">
    <location>
        <begin position="22"/>
        <end position="74"/>
    </location>
</feature>
<accession>A0A9P6HGS9</accession>
<feature type="domain" description="C3H1-type" evidence="6">
    <location>
        <begin position="207"/>
        <end position="234"/>
    </location>
</feature>
<dbReference type="EMBL" id="WIUZ02000007">
    <property type="protein sequence ID" value="KAF9785077.1"/>
    <property type="molecule type" value="Genomic_DNA"/>
</dbReference>
<feature type="zinc finger region" description="C3H1-type" evidence="4">
    <location>
        <begin position="207"/>
        <end position="234"/>
    </location>
</feature>
<dbReference type="GO" id="GO:0008270">
    <property type="term" value="F:zinc ion binding"/>
    <property type="evidence" value="ECO:0007669"/>
    <property type="project" value="UniProtKB-KW"/>
</dbReference>
<dbReference type="InterPro" id="IPR036855">
    <property type="entry name" value="Znf_CCCH_sf"/>
</dbReference>
<feature type="zinc finger region" description="C3H1-type" evidence="4">
    <location>
        <begin position="183"/>
        <end position="206"/>
    </location>
</feature>
<feature type="zinc finger region" description="C3H1-type" evidence="4">
    <location>
        <begin position="151"/>
        <end position="179"/>
    </location>
</feature>
<dbReference type="PANTHER" id="PTHR46156">
    <property type="entry name" value="CCCH ZINGC FINGER"/>
    <property type="match status" value="1"/>
</dbReference>
<evidence type="ECO:0000256" key="3">
    <source>
        <dbReference type="ARBA" id="ARBA00022833"/>
    </source>
</evidence>
<reference evidence="7" key="2">
    <citation type="submission" date="2020-11" db="EMBL/GenBank/DDBJ databases">
        <authorList>
            <consortium name="DOE Joint Genome Institute"/>
            <person name="Kuo A."/>
            <person name="Miyauchi S."/>
            <person name="Kiss E."/>
            <person name="Drula E."/>
            <person name="Kohler A."/>
            <person name="Sanchez-Garcia M."/>
            <person name="Andreopoulos B."/>
            <person name="Barry K.W."/>
            <person name="Bonito G."/>
            <person name="Buee M."/>
            <person name="Carver A."/>
            <person name="Chen C."/>
            <person name="Cichocki N."/>
            <person name="Clum A."/>
            <person name="Culley D."/>
            <person name="Crous P.W."/>
            <person name="Fauchery L."/>
            <person name="Girlanda M."/>
            <person name="Hayes R."/>
            <person name="Keri Z."/>
            <person name="Labutti K."/>
            <person name="Lipzen A."/>
            <person name="Lombard V."/>
            <person name="Magnuson J."/>
            <person name="Maillard F."/>
            <person name="Morin E."/>
            <person name="Murat C."/>
            <person name="Nolan M."/>
            <person name="Ohm R."/>
            <person name="Pangilinan J."/>
            <person name="Pereira M."/>
            <person name="Perotto S."/>
            <person name="Peter M."/>
            <person name="Riley R."/>
            <person name="Sitrit Y."/>
            <person name="Stielow B."/>
            <person name="Szollosi G."/>
            <person name="Zifcakova L."/>
            <person name="Stursova M."/>
            <person name="Spatafora J.W."/>
            <person name="Tedersoo L."/>
            <person name="Vaario L.-M."/>
            <person name="Yamada A."/>
            <person name="Yan M."/>
            <person name="Wang P."/>
            <person name="Xu J."/>
            <person name="Bruns T."/>
            <person name="Baldrian P."/>
            <person name="Vilgalys R."/>
            <person name="Henrissat B."/>
            <person name="Grigoriev I.V."/>
            <person name="Hibbett D."/>
            <person name="Nagy L.G."/>
            <person name="Martin F.M."/>
        </authorList>
    </citation>
    <scope>NUCLEOTIDE SEQUENCE</scope>
    <source>
        <strain evidence="7">UH-Tt-Lm1</strain>
    </source>
</reference>
<sequence>MDPASTSAAALKLEIAKLSGAIDRHKSGAPYKPPSRTNVYVNPNYKPSSRPNQVQPRPAPYHRPAPIKNTGEKRDVVLNGVAFQSSGRSLVRKDLPQPTRPTPSAPGVTNFKHAPRYSTKPRSSRQRARPGRNLTLATSQTSYKAAQKRIKFSDKQCPRFTTTGSCSRGLTCPYQHDPDKIALCWPFTQGSCPNSAETCHLSHNPTPERTPTCMHFANNGRCNRESCPFPHVRLGQKEGVCRDFAVLGYCAAGFDCPKQHVRECPDFAEKGTCITKGCKLPHVIRANRKRQPGPEMATPSSPTVLKNSESPALVSGTDDLKLPTVEEAQLGDDFIPLNTFNESSEDDDVEDDDDDDDDDGSDEEIEET</sequence>
<keyword evidence="1 4" id="KW-0479">Metal-binding</keyword>
<feature type="domain" description="C3H1-type" evidence="6">
    <location>
        <begin position="235"/>
        <end position="263"/>
    </location>
</feature>
<evidence type="ECO:0000313" key="8">
    <source>
        <dbReference type="Proteomes" id="UP000736335"/>
    </source>
</evidence>
<dbReference type="SUPFAM" id="SSF90229">
    <property type="entry name" value="CCCH zinc finger"/>
    <property type="match status" value="1"/>
</dbReference>
<dbReference type="Pfam" id="PF00642">
    <property type="entry name" value="zf-CCCH"/>
    <property type="match status" value="1"/>
</dbReference>
<feature type="compositionally biased region" description="Polar residues" evidence="5">
    <location>
        <begin position="35"/>
        <end position="55"/>
    </location>
</feature>
<dbReference type="PROSITE" id="PS50103">
    <property type="entry name" value="ZF_C3H1"/>
    <property type="match status" value="4"/>
</dbReference>
<name>A0A9P6HGS9_9AGAM</name>
<feature type="domain" description="C3H1-type" evidence="6">
    <location>
        <begin position="151"/>
        <end position="179"/>
    </location>
</feature>
<keyword evidence="3 4" id="KW-0862">Zinc</keyword>
<evidence type="ECO:0000256" key="1">
    <source>
        <dbReference type="ARBA" id="ARBA00022723"/>
    </source>
</evidence>
<dbReference type="PANTHER" id="PTHR46156:SF1">
    <property type="entry name" value="ZINC FINGER CCCH DOMAIN-CONTAINING PROTEIN 3"/>
    <property type="match status" value="1"/>
</dbReference>
<dbReference type="OrthoDB" id="410307at2759"/>
<comment type="caution">
    <text evidence="7">The sequence shown here is derived from an EMBL/GenBank/DDBJ whole genome shotgun (WGS) entry which is preliminary data.</text>
</comment>
<dbReference type="InterPro" id="IPR000571">
    <property type="entry name" value="Znf_CCCH"/>
</dbReference>
<dbReference type="Gene3D" id="4.10.1000.10">
    <property type="entry name" value="Zinc finger, CCCH-type"/>
    <property type="match status" value="2"/>
</dbReference>
<feature type="region of interest" description="Disordered" evidence="5">
    <location>
        <begin position="88"/>
        <end position="134"/>
    </location>
</feature>
<evidence type="ECO:0000313" key="7">
    <source>
        <dbReference type="EMBL" id="KAF9785077.1"/>
    </source>
</evidence>
<evidence type="ECO:0000259" key="6">
    <source>
        <dbReference type="PROSITE" id="PS50103"/>
    </source>
</evidence>
<feature type="compositionally biased region" description="Polar residues" evidence="5">
    <location>
        <begin position="298"/>
        <end position="310"/>
    </location>
</feature>
<evidence type="ECO:0000256" key="5">
    <source>
        <dbReference type="SAM" id="MobiDB-lite"/>
    </source>
</evidence>
<feature type="zinc finger region" description="C3H1-type" evidence="4">
    <location>
        <begin position="235"/>
        <end position="263"/>
    </location>
</feature>
<reference evidence="7" key="1">
    <citation type="journal article" date="2020" name="Nat. Commun.">
        <title>Large-scale genome sequencing of mycorrhizal fungi provides insights into the early evolution of symbiotic traits.</title>
        <authorList>
            <person name="Miyauchi S."/>
            <person name="Kiss E."/>
            <person name="Kuo A."/>
            <person name="Drula E."/>
            <person name="Kohler A."/>
            <person name="Sanchez-Garcia M."/>
            <person name="Morin E."/>
            <person name="Andreopoulos B."/>
            <person name="Barry K.W."/>
            <person name="Bonito G."/>
            <person name="Buee M."/>
            <person name="Carver A."/>
            <person name="Chen C."/>
            <person name="Cichocki N."/>
            <person name="Clum A."/>
            <person name="Culley D."/>
            <person name="Crous P.W."/>
            <person name="Fauchery L."/>
            <person name="Girlanda M."/>
            <person name="Hayes R.D."/>
            <person name="Keri Z."/>
            <person name="LaButti K."/>
            <person name="Lipzen A."/>
            <person name="Lombard V."/>
            <person name="Magnuson J."/>
            <person name="Maillard F."/>
            <person name="Murat C."/>
            <person name="Nolan M."/>
            <person name="Ohm R.A."/>
            <person name="Pangilinan J."/>
            <person name="Pereira M.F."/>
            <person name="Perotto S."/>
            <person name="Peter M."/>
            <person name="Pfister S."/>
            <person name="Riley R."/>
            <person name="Sitrit Y."/>
            <person name="Stielow J.B."/>
            <person name="Szollosi G."/>
            <person name="Zifcakova L."/>
            <person name="Stursova M."/>
            <person name="Spatafora J.W."/>
            <person name="Tedersoo L."/>
            <person name="Vaario L.M."/>
            <person name="Yamada A."/>
            <person name="Yan M."/>
            <person name="Wang P."/>
            <person name="Xu J."/>
            <person name="Bruns T."/>
            <person name="Baldrian P."/>
            <person name="Vilgalys R."/>
            <person name="Dunand C."/>
            <person name="Henrissat B."/>
            <person name="Grigoriev I.V."/>
            <person name="Hibbett D."/>
            <person name="Nagy L.G."/>
            <person name="Martin F.M."/>
        </authorList>
    </citation>
    <scope>NUCLEOTIDE SEQUENCE</scope>
    <source>
        <strain evidence="7">UH-Tt-Lm1</strain>
    </source>
</reference>
<evidence type="ECO:0000256" key="2">
    <source>
        <dbReference type="ARBA" id="ARBA00022771"/>
    </source>
</evidence>
<feature type="domain" description="C3H1-type" evidence="6">
    <location>
        <begin position="183"/>
        <end position="206"/>
    </location>
</feature>
<evidence type="ECO:0000256" key="4">
    <source>
        <dbReference type="PROSITE-ProRule" id="PRU00723"/>
    </source>
</evidence>
<gene>
    <name evidence="7" type="ORF">BJ322DRAFT_1061198</name>
</gene>
<proteinExistence type="predicted"/>
<organism evidence="7 8">
    <name type="scientific">Thelephora terrestris</name>
    <dbReference type="NCBI Taxonomy" id="56493"/>
    <lineage>
        <taxon>Eukaryota</taxon>
        <taxon>Fungi</taxon>
        <taxon>Dikarya</taxon>
        <taxon>Basidiomycota</taxon>
        <taxon>Agaricomycotina</taxon>
        <taxon>Agaricomycetes</taxon>
        <taxon>Thelephorales</taxon>
        <taxon>Thelephoraceae</taxon>
        <taxon>Thelephora</taxon>
    </lineage>
</organism>
<feature type="compositionally biased region" description="Acidic residues" evidence="5">
    <location>
        <begin position="343"/>
        <end position="368"/>
    </location>
</feature>
<dbReference type="SMART" id="SM00356">
    <property type="entry name" value="ZnF_C3H1"/>
    <property type="match status" value="4"/>
</dbReference>
<keyword evidence="2 4" id="KW-0863">Zinc-finger</keyword>
<dbReference type="GO" id="GO:0005634">
    <property type="term" value="C:nucleus"/>
    <property type="evidence" value="ECO:0007669"/>
    <property type="project" value="TreeGrafter"/>
</dbReference>
<dbReference type="Proteomes" id="UP000736335">
    <property type="component" value="Unassembled WGS sequence"/>
</dbReference>